<evidence type="ECO:0000313" key="2">
    <source>
        <dbReference type="EMBL" id="GAA0308290.1"/>
    </source>
</evidence>
<dbReference type="Proteomes" id="UP001501867">
    <property type="component" value="Unassembled WGS sequence"/>
</dbReference>
<evidence type="ECO:0000313" key="3">
    <source>
        <dbReference type="Proteomes" id="UP001501867"/>
    </source>
</evidence>
<comment type="caution">
    <text evidence="2">The sequence shown here is derived from an EMBL/GenBank/DDBJ whole genome shotgun (WGS) entry which is preliminary data.</text>
</comment>
<dbReference type="EMBL" id="BAAABV010000023">
    <property type="protein sequence ID" value="GAA0308290.1"/>
    <property type="molecule type" value="Genomic_DNA"/>
</dbReference>
<evidence type="ECO:0000256" key="1">
    <source>
        <dbReference type="SAM" id="MobiDB-lite"/>
    </source>
</evidence>
<name>A0ABN0VK79_9ACTN</name>
<gene>
    <name evidence="2" type="ORF">GCM10010302_53800</name>
</gene>
<reference evidence="2 3" key="1">
    <citation type="journal article" date="2019" name="Int. J. Syst. Evol. Microbiol.">
        <title>The Global Catalogue of Microorganisms (GCM) 10K type strain sequencing project: providing services to taxonomists for standard genome sequencing and annotation.</title>
        <authorList>
            <consortium name="The Broad Institute Genomics Platform"/>
            <consortium name="The Broad Institute Genome Sequencing Center for Infectious Disease"/>
            <person name="Wu L."/>
            <person name="Ma J."/>
        </authorList>
    </citation>
    <scope>NUCLEOTIDE SEQUENCE [LARGE SCALE GENOMIC DNA]</scope>
    <source>
        <strain evidence="2 3">JCM 4505</strain>
    </source>
</reference>
<sequence length="66" mass="6978">MNTFLDYLTVLAVAALLLAPSLYGAFHDRRIDRQLAAAAGGGRDEKSREAPSGASRLLVPNYGGSD</sequence>
<keyword evidence="3" id="KW-1185">Reference proteome</keyword>
<proteinExistence type="predicted"/>
<dbReference type="RefSeq" id="WP_344164827.1">
    <property type="nucleotide sequence ID" value="NZ_BAAABV010000023.1"/>
</dbReference>
<protein>
    <submittedName>
        <fullName evidence="2">Uncharacterized protein</fullName>
    </submittedName>
</protein>
<organism evidence="2 3">
    <name type="scientific">Streptomyces polychromogenes</name>
    <dbReference type="NCBI Taxonomy" id="67342"/>
    <lineage>
        <taxon>Bacteria</taxon>
        <taxon>Bacillati</taxon>
        <taxon>Actinomycetota</taxon>
        <taxon>Actinomycetes</taxon>
        <taxon>Kitasatosporales</taxon>
        <taxon>Streptomycetaceae</taxon>
        <taxon>Streptomyces</taxon>
    </lineage>
</organism>
<accession>A0ABN0VK79</accession>
<feature type="region of interest" description="Disordered" evidence="1">
    <location>
        <begin position="38"/>
        <end position="66"/>
    </location>
</feature>